<feature type="compositionally biased region" description="Low complexity" evidence="1">
    <location>
        <begin position="62"/>
        <end position="81"/>
    </location>
</feature>
<dbReference type="EMBL" id="CP091521">
    <property type="protein sequence ID" value="UOP04403.1"/>
    <property type="molecule type" value="Genomic_DNA"/>
</dbReference>
<keyword evidence="2" id="KW-0472">Membrane</keyword>
<keyword evidence="4" id="KW-1185">Reference proteome</keyword>
<keyword evidence="2" id="KW-0812">Transmembrane</keyword>
<feature type="transmembrane region" description="Helical" evidence="2">
    <location>
        <begin position="6"/>
        <end position="25"/>
    </location>
</feature>
<protein>
    <recommendedName>
        <fullName evidence="5">Tetratricopeptide repeat protein</fullName>
    </recommendedName>
</protein>
<gene>
    <name evidence="3" type="ORF">LVJ77_08770</name>
</gene>
<evidence type="ECO:0000313" key="4">
    <source>
        <dbReference type="Proteomes" id="UP000831534"/>
    </source>
</evidence>
<feature type="region of interest" description="Disordered" evidence="1">
    <location>
        <begin position="29"/>
        <end position="122"/>
    </location>
</feature>
<feature type="compositionally biased region" description="Basic and acidic residues" evidence="1">
    <location>
        <begin position="82"/>
        <end position="93"/>
    </location>
</feature>
<keyword evidence="2" id="KW-1133">Transmembrane helix</keyword>
<sequence>MDALVLGIGAAVVVGVIVAVVLVVVKKQKGGQESTSREERGAGRQNAGRNRQQGGAAEGRKPAAANKAAAAKKSADAPKQPARAEKAQAKEETPAQADDDAVLETEEAEGEEWDWGSTPAAGTVVDDTKVSVQDVDPLTEFNVYKQFGYVDKAAESLAAYLKNHPEKAGDKNLVEELLGLWLEAKKTDEFSDALTQYQELFDKPALTEYVKQGLALDANHLGLRVLAESRLGWSVKKTAAEIGEQTEDGQNAAPERPQFPQLGLPNKQAEAEAAQAAAAKAARKELVVGNAPLGKVDDEEKGTVLAFMQPEQSMKLLKGMLKYDVANRHLNKAIRASSKPAALLIDALTMDYKAKNLRSFIEHLWNLYYSLGNGGRQVKERMLGLGYSMGEHPIFGLLETHAGNTAVLREIGIRNGFIEASAAAKKGRHKSLVNEVVDVENEPKTPAERVLKEAEFLLTYGQLDQSMDLLESAIREYPQEAQLYITLFDLYERAEEWGRLGKLVQDLRTKVQTLPEEVVLAMSQLLQRFNNQGAFGR</sequence>
<evidence type="ECO:0000313" key="3">
    <source>
        <dbReference type="EMBL" id="UOP04403.1"/>
    </source>
</evidence>
<dbReference type="KEGG" id="ckh:LVJ77_08770"/>
<name>A0A8T9MWX5_9NEIS</name>
<feature type="compositionally biased region" description="Acidic residues" evidence="1">
    <location>
        <begin position="97"/>
        <end position="114"/>
    </location>
</feature>
<evidence type="ECO:0008006" key="5">
    <source>
        <dbReference type="Google" id="ProtNLM"/>
    </source>
</evidence>
<organism evidence="3 4">
    <name type="scientific">Conchiformibius kuhniae</name>
    <dbReference type="NCBI Taxonomy" id="211502"/>
    <lineage>
        <taxon>Bacteria</taxon>
        <taxon>Pseudomonadati</taxon>
        <taxon>Pseudomonadota</taxon>
        <taxon>Betaproteobacteria</taxon>
        <taxon>Neisseriales</taxon>
        <taxon>Neisseriaceae</taxon>
        <taxon>Conchiformibius</taxon>
    </lineage>
</organism>
<evidence type="ECO:0000256" key="2">
    <source>
        <dbReference type="SAM" id="Phobius"/>
    </source>
</evidence>
<proteinExistence type="predicted"/>
<dbReference type="AlphaFoldDB" id="A0A8T9MWX5"/>
<feature type="compositionally biased region" description="Low complexity" evidence="1">
    <location>
        <begin position="43"/>
        <end position="55"/>
    </location>
</feature>
<evidence type="ECO:0000256" key="1">
    <source>
        <dbReference type="SAM" id="MobiDB-lite"/>
    </source>
</evidence>
<reference evidence="3" key="2">
    <citation type="submission" date="2024-09" db="EMBL/GenBank/DDBJ databases">
        <authorList>
            <person name="Veyrier F.J."/>
        </authorList>
    </citation>
    <scope>NUCLEOTIDE SEQUENCE</scope>
    <source>
        <strain evidence="3">17694</strain>
    </source>
</reference>
<dbReference type="RefSeq" id="WP_245571957.1">
    <property type="nucleotide sequence ID" value="NZ_CP091521.1"/>
</dbReference>
<dbReference type="Proteomes" id="UP000831534">
    <property type="component" value="Chromosome"/>
</dbReference>
<reference evidence="3" key="1">
    <citation type="journal article" date="2022" name="Res Sq">
        <title>Evolution of multicellular longitudinally dividing oral cavity symbionts (Neisseriaceae).</title>
        <authorList>
            <person name="Nyongesa S."/>
            <person name="Weber P."/>
            <person name="Bernet E."/>
            <person name="Pullido F."/>
            <person name="Nieckarz M."/>
            <person name="Delaby M."/>
            <person name="Nieves C."/>
            <person name="Viehboeck T."/>
            <person name="Krause N."/>
            <person name="Rivera-Millot A."/>
            <person name="Nakamura A."/>
            <person name="Vischer N."/>
            <person name="VanNieuwenhze M."/>
            <person name="Brun Y."/>
            <person name="Cava F."/>
            <person name="Bulgheresi S."/>
            <person name="Veyrier F."/>
        </authorList>
    </citation>
    <scope>NUCLEOTIDE SEQUENCE</scope>
    <source>
        <strain evidence="3">17694</strain>
    </source>
</reference>
<accession>A0A8T9MWX5</accession>